<evidence type="ECO:0000313" key="3">
    <source>
        <dbReference type="Proteomes" id="UP000255467"/>
    </source>
</evidence>
<dbReference type="InterPro" id="IPR038332">
    <property type="entry name" value="PPE_sf"/>
</dbReference>
<dbReference type="RefSeq" id="WP_029923677.1">
    <property type="nucleotide sequence ID" value="NZ_JADLPU010000007.1"/>
</dbReference>
<dbReference type="Pfam" id="PF00934">
    <property type="entry name" value="PE"/>
    <property type="match status" value="1"/>
</dbReference>
<feature type="domain" description="PE" evidence="1">
    <location>
        <begin position="11"/>
        <end position="97"/>
    </location>
</feature>
<dbReference type="AlphaFoldDB" id="A0A378YJF9"/>
<protein>
    <submittedName>
        <fullName evidence="2">PE family</fullName>
    </submittedName>
</protein>
<dbReference type="SUPFAM" id="SSF140459">
    <property type="entry name" value="PE/PPE dimer-like"/>
    <property type="match status" value="1"/>
</dbReference>
<keyword evidence="3" id="KW-1185">Reference proteome</keyword>
<proteinExistence type="predicted"/>
<evidence type="ECO:0000259" key="1">
    <source>
        <dbReference type="Pfam" id="PF00934"/>
    </source>
</evidence>
<evidence type="ECO:0000313" key="2">
    <source>
        <dbReference type="EMBL" id="SUA76631.1"/>
    </source>
</evidence>
<dbReference type="EMBL" id="UGRY01000002">
    <property type="protein sequence ID" value="SUA76631.1"/>
    <property type="molecule type" value="Genomic_DNA"/>
</dbReference>
<dbReference type="STRING" id="1406858.GCA_000710895_07270"/>
<dbReference type="InterPro" id="IPR000084">
    <property type="entry name" value="PE-PGRS_N"/>
</dbReference>
<accession>A0A378YJF9</accession>
<organism evidence="2 3">
    <name type="scientific">Nocardia otitidiscaviarum</name>
    <dbReference type="NCBI Taxonomy" id="1823"/>
    <lineage>
        <taxon>Bacteria</taxon>
        <taxon>Bacillati</taxon>
        <taxon>Actinomycetota</taxon>
        <taxon>Actinomycetes</taxon>
        <taxon>Mycobacteriales</taxon>
        <taxon>Nocardiaceae</taxon>
        <taxon>Nocardia</taxon>
    </lineage>
</organism>
<dbReference type="Gene3D" id="1.10.287.850">
    <property type="entry name" value="HP0062-like domain"/>
    <property type="match status" value="1"/>
</dbReference>
<name>A0A378YJF9_9NOCA</name>
<dbReference type="OrthoDB" id="4558429at2"/>
<gene>
    <name evidence="2" type="ORF">NCTC1934_02636</name>
</gene>
<dbReference type="Proteomes" id="UP000255467">
    <property type="component" value="Unassembled WGS sequence"/>
</dbReference>
<reference evidence="2 3" key="1">
    <citation type="submission" date="2018-06" db="EMBL/GenBank/DDBJ databases">
        <authorList>
            <consortium name="Pathogen Informatics"/>
            <person name="Doyle S."/>
        </authorList>
    </citation>
    <scope>NUCLEOTIDE SEQUENCE [LARGE SCALE GENOMIC DNA]</scope>
    <source>
        <strain evidence="2 3">NCTC1934</strain>
    </source>
</reference>
<sequence length="109" mass="11056">MSEFNLGAVRFDKDTALSAAAALDTLADNLEAAVRAEAPVLPVAAAGADEVSVQAANTLTAVGASFTTQSDLGIAELRKLAAALRDQVSTFTRVEADSVADFSAISTLG</sequence>